<proteinExistence type="predicted"/>
<comment type="caution">
    <text evidence="1">The sequence shown here is derived from an EMBL/GenBank/DDBJ whole genome shotgun (WGS) entry which is preliminary data.</text>
</comment>
<evidence type="ECO:0000313" key="1">
    <source>
        <dbReference type="EMBL" id="GMG42667.1"/>
    </source>
</evidence>
<dbReference type="PANTHER" id="PTHR35895">
    <property type="entry name" value="CHROMOSOME 16, WHOLE GENOME SHOTGUN SEQUENCE"/>
    <property type="match status" value="1"/>
</dbReference>
<accession>A0ABQ6KKC1</accession>
<name>A0ABQ6KKC1_ASPOZ</name>
<dbReference type="PANTHER" id="PTHR35895:SF2">
    <property type="match status" value="1"/>
</dbReference>
<reference evidence="1" key="1">
    <citation type="submission" date="2023-04" db="EMBL/GenBank/DDBJ databases">
        <title>Aspergillus oryzae var. brunneus NBRC 4377.</title>
        <authorList>
            <person name="Ichikawa N."/>
            <person name="Sato H."/>
            <person name="Tonouchi N."/>
        </authorList>
    </citation>
    <scope>NUCLEOTIDE SEQUENCE</scope>
    <source>
        <strain evidence="1">NBRC 4377</strain>
    </source>
</reference>
<protein>
    <submittedName>
        <fullName evidence="1">Unnamed protein product</fullName>
    </submittedName>
</protein>
<sequence>MSKMQVPIFIYIIPAIAQRVVDDTSLPVYAARILDPTPDSVTFSIDTSLKIPAGLSVRIDPFSLSLFNREVKPMVPFIDVALQGYNLKGTTKMSISSNNTAVLNREQFVEALTKAVYSKQFKLSAKGSTTGHLGALKAPVTLDKDVELAGQFSEASYVKCF</sequence>
<dbReference type="InterPro" id="IPR022185">
    <property type="entry name" value="DUF3712"/>
</dbReference>
<dbReference type="InterPro" id="IPR046368">
    <property type="entry name" value="Tag1"/>
</dbReference>
<gene>
    <name evidence="1" type="ORF">Aory05_000179200</name>
</gene>
<organism evidence="1 2">
    <name type="scientific">Aspergillus oryzae var. brunneus</name>
    <dbReference type="NCBI Taxonomy" id="332754"/>
    <lineage>
        <taxon>Eukaryota</taxon>
        <taxon>Fungi</taxon>
        <taxon>Dikarya</taxon>
        <taxon>Ascomycota</taxon>
        <taxon>Pezizomycotina</taxon>
        <taxon>Eurotiomycetes</taxon>
        <taxon>Eurotiomycetidae</taxon>
        <taxon>Eurotiales</taxon>
        <taxon>Aspergillaceae</taxon>
        <taxon>Aspergillus</taxon>
        <taxon>Aspergillus subgen. Circumdati</taxon>
    </lineage>
</organism>
<evidence type="ECO:0000313" key="2">
    <source>
        <dbReference type="Proteomes" id="UP001165189"/>
    </source>
</evidence>
<dbReference type="Proteomes" id="UP001165189">
    <property type="component" value="Unassembled WGS sequence"/>
</dbReference>
<dbReference type="EMBL" id="BSYB01000005">
    <property type="protein sequence ID" value="GMG42667.1"/>
    <property type="molecule type" value="Genomic_DNA"/>
</dbReference>
<keyword evidence="2" id="KW-1185">Reference proteome</keyword>
<dbReference type="Pfam" id="PF12505">
    <property type="entry name" value="DUF3712"/>
    <property type="match status" value="1"/>
</dbReference>